<reference evidence="1 2" key="1">
    <citation type="submission" date="2017-11" db="EMBL/GenBank/DDBJ databases">
        <title>De-novo sequencing of pomegranate (Punica granatum L.) genome.</title>
        <authorList>
            <person name="Akparov Z."/>
            <person name="Amiraslanov A."/>
            <person name="Hajiyeva S."/>
            <person name="Abbasov M."/>
            <person name="Kaur K."/>
            <person name="Hamwieh A."/>
            <person name="Solovyev V."/>
            <person name="Salamov A."/>
            <person name="Braich B."/>
            <person name="Kosarev P."/>
            <person name="Mahmoud A."/>
            <person name="Hajiyev E."/>
            <person name="Babayeva S."/>
            <person name="Izzatullayeva V."/>
            <person name="Mammadov A."/>
            <person name="Mammadov A."/>
            <person name="Sharifova S."/>
            <person name="Ojaghi J."/>
            <person name="Eynullazada K."/>
            <person name="Bayramov B."/>
            <person name="Abdulazimova A."/>
            <person name="Shahmuradov I."/>
        </authorList>
    </citation>
    <scope>NUCLEOTIDE SEQUENCE [LARGE SCALE GENOMIC DNA]</scope>
    <source>
        <strain evidence="2">cv. AG2017</strain>
        <tissue evidence="1">Leaf</tissue>
    </source>
</reference>
<protein>
    <submittedName>
        <fullName evidence="1">Uncharacterized protein</fullName>
    </submittedName>
</protein>
<evidence type="ECO:0000313" key="2">
    <source>
        <dbReference type="Proteomes" id="UP000233551"/>
    </source>
</evidence>
<dbReference type="EMBL" id="PGOL01000872">
    <property type="protein sequence ID" value="PKI63714.1"/>
    <property type="molecule type" value="Genomic_DNA"/>
</dbReference>
<evidence type="ECO:0000313" key="1">
    <source>
        <dbReference type="EMBL" id="PKI63714.1"/>
    </source>
</evidence>
<name>A0A2I0K5A0_PUNGR</name>
<sequence>MVGQAYTRLVVVARARGKAIPLMARSGCRQVSPETSTTSTPTAFAHSEFIRTSHQPPTIPLERSASTFVRKSSILPPHQGFIPTIITTLDLSVQLHRRPRFASVHDVLIVATCSHLQIGSNSGESMKT</sequence>
<dbReference type="Proteomes" id="UP000233551">
    <property type="component" value="Unassembled WGS sequence"/>
</dbReference>
<organism evidence="1 2">
    <name type="scientific">Punica granatum</name>
    <name type="common">Pomegranate</name>
    <dbReference type="NCBI Taxonomy" id="22663"/>
    <lineage>
        <taxon>Eukaryota</taxon>
        <taxon>Viridiplantae</taxon>
        <taxon>Streptophyta</taxon>
        <taxon>Embryophyta</taxon>
        <taxon>Tracheophyta</taxon>
        <taxon>Spermatophyta</taxon>
        <taxon>Magnoliopsida</taxon>
        <taxon>eudicotyledons</taxon>
        <taxon>Gunneridae</taxon>
        <taxon>Pentapetalae</taxon>
        <taxon>rosids</taxon>
        <taxon>malvids</taxon>
        <taxon>Myrtales</taxon>
        <taxon>Lythraceae</taxon>
        <taxon>Punica</taxon>
    </lineage>
</organism>
<comment type="caution">
    <text evidence="1">The sequence shown here is derived from an EMBL/GenBank/DDBJ whole genome shotgun (WGS) entry which is preliminary data.</text>
</comment>
<keyword evidence="2" id="KW-1185">Reference proteome</keyword>
<proteinExistence type="predicted"/>
<accession>A0A2I0K5A0</accession>
<gene>
    <name evidence="1" type="ORF">CRG98_015904</name>
</gene>
<dbReference type="AlphaFoldDB" id="A0A2I0K5A0"/>